<evidence type="ECO:0000313" key="3">
    <source>
        <dbReference type="EMBL" id="KAK4109661.1"/>
    </source>
</evidence>
<dbReference type="AlphaFoldDB" id="A0AAN6T9V1"/>
<dbReference type="GeneID" id="89942175"/>
<comment type="caution">
    <text evidence="3">The sequence shown here is derived from an EMBL/GenBank/DDBJ whole genome shotgun (WGS) entry which is preliminary data.</text>
</comment>
<name>A0AAN6T9V1_9PEZI</name>
<feature type="region of interest" description="Disordered" evidence="1">
    <location>
        <begin position="140"/>
        <end position="161"/>
    </location>
</feature>
<evidence type="ECO:0000256" key="1">
    <source>
        <dbReference type="SAM" id="MobiDB-lite"/>
    </source>
</evidence>
<keyword evidence="4" id="KW-1185">Reference proteome</keyword>
<gene>
    <name evidence="3" type="ORF">N656DRAFT_800879</name>
</gene>
<reference evidence="3" key="1">
    <citation type="journal article" date="2023" name="Mol. Phylogenet. Evol.">
        <title>Genome-scale phylogeny and comparative genomics of the fungal order Sordariales.</title>
        <authorList>
            <person name="Hensen N."/>
            <person name="Bonometti L."/>
            <person name="Westerberg I."/>
            <person name="Brannstrom I.O."/>
            <person name="Guillou S."/>
            <person name="Cros-Aarteil S."/>
            <person name="Calhoun S."/>
            <person name="Haridas S."/>
            <person name="Kuo A."/>
            <person name="Mondo S."/>
            <person name="Pangilinan J."/>
            <person name="Riley R."/>
            <person name="LaButti K."/>
            <person name="Andreopoulos B."/>
            <person name="Lipzen A."/>
            <person name="Chen C."/>
            <person name="Yan M."/>
            <person name="Daum C."/>
            <person name="Ng V."/>
            <person name="Clum A."/>
            <person name="Steindorff A."/>
            <person name="Ohm R.A."/>
            <person name="Martin F."/>
            <person name="Silar P."/>
            <person name="Natvig D.O."/>
            <person name="Lalanne C."/>
            <person name="Gautier V."/>
            <person name="Ament-Velasquez S.L."/>
            <person name="Kruys A."/>
            <person name="Hutchinson M.I."/>
            <person name="Powell A.J."/>
            <person name="Barry K."/>
            <person name="Miller A.N."/>
            <person name="Grigoriev I.V."/>
            <person name="Debuchy R."/>
            <person name="Gladieux P."/>
            <person name="Hiltunen Thoren M."/>
            <person name="Johannesson H."/>
        </authorList>
    </citation>
    <scope>NUCLEOTIDE SEQUENCE</scope>
    <source>
        <strain evidence="3">CBS 508.74</strain>
    </source>
</reference>
<dbReference type="RefSeq" id="XP_064667231.1">
    <property type="nucleotide sequence ID" value="XM_064818050.1"/>
</dbReference>
<proteinExistence type="predicted"/>
<reference evidence="3" key="2">
    <citation type="submission" date="2023-05" db="EMBL/GenBank/DDBJ databases">
        <authorList>
            <consortium name="Lawrence Berkeley National Laboratory"/>
            <person name="Steindorff A."/>
            <person name="Hensen N."/>
            <person name="Bonometti L."/>
            <person name="Westerberg I."/>
            <person name="Brannstrom I.O."/>
            <person name="Guillou S."/>
            <person name="Cros-Aarteil S."/>
            <person name="Calhoun S."/>
            <person name="Haridas S."/>
            <person name="Kuo A."/>
            <person name="Mondo S."/>
            <person name="Pangilinan J."/>
            <person name="Riley R."/>
            <person name="Labutti K."/>
            <person name="Andreopoulos B."/>
            <person name="Lipzen A."/>
            <person name="Chen C."/>
            <person name="Yanf M."/>
            <person name="Daum C."/>
            <person name="Ng V."/>
            <person name="Clum A."/>
            <person name="Ohm R."/>
            <person name="Martin F."/>
            <person name="Silar P."/>
            <person name="Natvig D."/>
            <person name="Lalanne C."/>
            <person name="Gautier V."/>
            <person name="Ament-Velasquez S.L."/>
            <person name="Kruys A."/>
            <person name="Hutchinson M.I."/>
            <person name="Powell A.J."/>
            <person name="Barry K."/>
            <person name="Miller A.N."/>
            <person name="Grigoriev I.V."/>
            <person name="Debuchy R."/>
            <person name="Gladieux P."/>
            <person name="Thoren M.H."/>
            <person name="Johannesson H."/>
        </authorList>
    </citation>
    <scope>NUCLEOTIDE SEQUENCE</scope>
    <source>
        <strain evidence="3">CBS 508.74</strain>
    </source>
</reference>
<feature type="compositionally biased region" description="Basic and acidic residues" evidence="1">
    <location>
        <begin position="206"/>
        <end position="223"/>
    </location>
</feature>
<dbReference type="Proteomes" id="UP001302812">
    <property type="component" value="Unassembled WGS sequence"/>
</dbReference>
<feature type="domain" description="DUF6924" evidence="2">
    <location>
        <begin position="97"/>
        <end position="204"/>
    </location>
</feature>
<accession>A0AAN6T9V1</accession>
<feature type="region of interest" description="Disordered" evidence="1">
    <location>
        <begin position="196"/>
        <end position="232"/>
    </location>
</feature>
<evidence type="ECO:0000313" key="4">
    <source>
        <dbReference type="Proteomes" id="UP001302812"/>
    </source>
</evidence>
<protein>
    <recommendedName>
        <fullName evidence="2">DUF6924 domain-containing protein</fullName>
    </recommendedName>
</protein>
<organism evidence="3 4">
    <name type="scientific">Canariomyces notabilis</name>
    <dbReference type="NCBI Taxonomy" id="2074819"/>
    <lineage>
        <taxon>Eukaryota</taxon>
        <taxon>Fungi</taxon>
        <taxon>Dikarya</taxon>
        <taxon>Ascomycota</taxon>
        <taxon>Pezizomycotina</taxon>
        <taxon>Sordariomycetes</taxon>
        <taxon>Sordariomycetidae</taxon>
        <taxon>Sordariales</taxon>
        <taxon>Chaetomiaceae</taxon>
        <taxon>Canariomyces</taxon>
    </lineage>
</organism>
<dbReference type="InterPro" id="IPR053832">
    <property type="entry name" value="DUF6924"/>
</dbReference>
<dbReference type="Pfam" id="PF21962">
    <property type="entry name" value="DUF6924"/>
    <property type="match status" value="1"/>
</dbReference>
<evidence type="ECO:0000259" key="2">
    <source>
        <dbReference type="Pfam" id="PF21962"/>
    </source>
</evidence>
<dbReference type="EMBL" id="MU853355">
    <property type="protein sequence ID" value="KAK4109661.1"/>
    <property type="molecule type" value="Genomic_DNA"/>
</dbReference>
<sequence>MDTFAVCRSAEIPPDVRSFLTIDISIAVANKRDLDTKQLIDSFLGVAYAESEDLAPGVGPRLVMMASGKATADDGLDTVLAAPAVSGHAAELPPSPFIGMSVSEVAERLGSPINRLFVVIDSRSAEDETVLLATTMGLESDDRSEGGIAREGRDSRDDHEDDCAVRTVRVTFASSQSVLIALDMATMGFEEVQSIAAESPQGVYGPERRVDDDGDYEPHKGQDAPRMVLGEQ</sequence>